<reference evidence="2" key="1">
    <citation type="submission" date="2024-06" db="EMBL/GenBank/DDBJ databases">
        <title>Hwangdonia haimaensis gen. nov., sp. nov., a member of the family Flavobacteriaceae isolated from the haima cold seep.</title>
        <authorList>
            <person name="Li J."/>
        </authorList>
    </citation>
    <scope>NUCLEOTIDE SEQUENCE [LARGE SCALE GENOMIC DNA]</scope>
    <source>
        <strain evidence="2">SCSIO 19198</strain>
    </source>
</reference>
<organism evidence="1 2">
    <name type="scientific">Hwangdonia lutea</name>
    <dbReference type="NCBI Taxonomy" id="3075823"/>
    <lineage>
        <taxon>Bacteria</taxon>
        <taxon>Pseudomonadati</taxon>
        <taxon>Bacteroidota</taxon>
        <taxon>Flavobacteriia</taxon>
        <taxon>Flavobacteriales</taxon>
        <taxon>Flavobacteriaceae</taxon>
        <taxon>Hwangdonia</taxon>
    </lineage>
</organism>
<accession>A0AA97HQD6</accession>
<proteinExistence type="predicted"/>
<name>A0AA97HQD6_9FLAO</name>
<gene>
    <name evidence="1" type="ORF">RNZ46_11425</name>
</gene>
<dbReference type="AlphaFoldDB" id="A0AA97HQD6"/>
<protein>
    <recommendedName>
        <fullName evidence="3">STAS/SEC14 domain-containing protein</fullName>
    </recommendedName>
</protein>
<dbReference type="Proteomes" id="UP001302486">
    <property type="component" value="Chromosome"/>
</dbReference>
<dbReference type="EMBL" id="CP136521">
    <property type="protein sequence ID" value="WOD42598.1"/>
    <property type="molecule type" value="Genomic_DNA"/>
</dbReference>
<evidence type="ECO:0000313" key="2">
    <source>
        <dbReference type="Proteomes" id="UP001302486"/>
    </source>
</evidence>
<dbReference type="RefSeq" id="WP_316982327.1">
    <property type="nucleotide sequence ID" value="NZ_CP136521.1"/>
</dbReference>
<evidence type="ECO:0008006" key="3">
    <source>
        <dbReference type="Google" id="ProtNLM"/>
    </source>
</evidence>
<dbReference type="KEGG" id="hws:RNZ46_11425"/>
<sequence length="124" mass="14034">MKICNLSFGKIVILSENLAEVIVDEGIVLDEIMVDEYHDFLLNSLEAPFGILINKKNSYSYTFGAQKKILQLDEIKFRAVVTKTSAALMATKTLIATSGITQRNIKFFMDRETALIWLKKELSL</sequence>
<evidence type="ECO:0000313" key="1">
    <source>
        <dbReference type="EMBL" id="WOD42598.1"/>
    </source>
</evidence>
<keyword evidence="2" id="KW-1185">Reference proteome</keyword>